<dbReference type="CDD" id="cd02696">
    <property type="entry name" value="MurNAc-LAA"/>
    <property type="match status" value="1"/>
</dbReference>
<feature type="compositionally biased region" description="Basic and acidic residues" evidence="3">
    <location>
        <begin position="99"/>
        <end position="130"/>
    </location>
</feature>
<reference evidence="7" key="1">
    <citation type="journal article" date="2019" name="Int. J. Syst. Evol. Microbiol.">
        <title>The Global Catalogue of Microorganisms (GCM) 10K type strain sequencing project: providing services to taxonomists for standard genome sequencing and annotation.</title>
        <authorList>
            <consortium name="The Broad Institute Genomics Platform"/>
            <consortium name="The Broad Institute Genome Sequencing Center for Infectious Disease"/>
            <person name="Wu L."/>
            <person name="Ma J."/>
        </authorList>
    </citation>
    <scope>NUCLEOTIDE SEQUENCE [LARGE SCALE GENOMIC DNA]</scope>
    <source>
        <strain evidence="7">CGMCC 1.16305</strain>
    </source>
</reference>
<keyword evidence="1 6" id="KW-0378">Hydrolase</keyword>
<keyword evidence="2" id="KW-0961">Cell wall biogenesis/degradation</keyword>
<dbReference type="EMBL" id="JBHTCO010000037">
    <property type="protein sequence ID" value="MFC7394700.1"/>
    <property type="molecule type" value="Genomic_DNA"/>
</dbReference>
<dbReference type="PANTHER" id="PTHR30404:SF0">
    <property type="entry name" value="N-ACETYLMURAMOYL-L-ALANINE AMIDASE AMIC"/>
    <property type="match status" value="1"/>
</dbReference>
<sequence length="459" mass="50234">MKQSIKLLTMSLLLLFAVNVWHARAQASQGETYQVVVPSLNVRSQPDNGSEQIGSVKSGTNVQVIKETYGWANIVYPGGKGWVASQYLIKGSGGQDQGSSEKSDKDTKITKNKDSEKGKDNGTSKKDKASSKKKKKSKASTKGNQDNNILSDELDGTNIENSDETSDETASDDGTSDQTSLNKNEEGTDNSTDSKHQKSVIINKDNVNIRLGPGTDYGVAAKRDAGEKLDVLDQSGQWLKVQLQDGTVGWVANWLVSNVDDTISISSDHQDKKRTSIKGIKGKRIVIDPGHGGDDDGTTGVDGVLEKNLTLSTSLLVAAQLEKAGAHVYLTRKTDHYVSLDNRVSYSESHHADAFVSIHFNSTKQHNVTGIMTFYYYPKKELSMARSVQESVINKTGLNDDGVKFGDYHVLRDNKQKAILIELGFLSDHEEESKVMTTNYQEKAAEGITEGLSKYFKTK</sequence>
<evidence type="ECO:0000259" key="5">
    <source>
        <dbReference type="PROSITE" id="PS51781"/>
    </source>
</evidence>
<accession>A0ABW2Q253</accession>
<evidence type="ECO:0000313" key="7">
    <source>
        <dbReference type="Proteomes" id="UP001596505"/>
    </source>
</evidence>
<name>A0ABW2Q253_9BACL</name>
<evidence type="ECO:0000256" key="3">
    <source>
        <dbReference type="SAM" id="MobiDB-lite"/>
    </source>
</evidence>
<feature type="compositionally biased region" description="Acidic residues" evidence="3">
    <location>
        <begin position="161"/>
        <end position="175"/>
    </location>
</feature>
<dbReference type="SUPFAM" id="SSF53187">
    <property type="entry name" value="Zn-dependent exopeptidases"/>
    <property type="match status" value="1"/>
</dbReference>
<feature type="signal peptide" evidence="4">
    <location>
        <begin position="1"/>
        <end position="22"/>
    </location>
</feature>
<evidence type="ECO:0000256" key="4">
    <source>
        <dbReference type="SAM" id="SignalP"/>
    </source>
</evidence>
<dbReference type="InterPro" id="IPR017293">
    <property type="entry name" value="N-acetylmuramoyl-L-ala_amidase"/>
</dbReference>
<feature type="chain" id="PRO_5047029732" evidence="4">
    <location>
        <begin position="23"/>
        <end position="459"/>
    </location>
</feature>
<dbReference type="PANTHER" id="PTHR30404">
    <property type="entry name" value="N-ACETYLMURAMOYL-L-ALANINE AMIDASE"/>
    <property type="match status" value="1"/>
</dbReference>
<gene>
    <name evidence="6" type="ORF">ACFQRG_17390</name>
</gene>
<feature type="domain" description="SH3b" evidence="5">
    <location>
        <begin position="30"/>
        <end position="92"/>
    </location>
</feature>
<dbReference type="Gene3D" id="3.40.630.40">
    <property type="entry name" value="Zn-dependent exopeptidases"/>
    <property type="match status" value="1"/>
</dbReference>
<dbReference type="Pfam" id="PF08239">
    <property type="entry name" value="SH3_3"/>
    <property type="match status" value="2"/>
</dbReference>
<dbReference type="RefSeq" id="WP_380968422.1">
    <property type="nucleotide sequence ID" value="NZ_JBHTCO010000037.1"/>
</dbReference>
<dbReference type="PIRSF" id="PIRSF037846">
    <property type="entry name" value="Autolysin_YrvJ_prd"/>
    <property type="match status" value="1"/>
</dbReference>
<dbReference type="InterPro" id="IPR050695">
    <property type="entry name" value="N-acetylmuramoyl_amidase_3"/>
</dbReference>
<dbReference type="EC" id="3.5.1.28" evidence="6"/>
<dbReference type="Pfam" id="PF01520">
    <property type="entry name" value="Amidase_3"/>
    <property type="match status" value="1"/>
</dbReference>
<dbReference type="SMART" id="SM00646">
    <property type="entry name" value="Ami_3"/>
    <property type="match status" value="1"/>
</dbReference>
<organism evidence="6 7">
    <name type="scientific">Scopulibacillus cellulosilyticus</name>
    <dbReference type="NCBI Taxonomy" id="2665665"/>
    <lineage>
        <taxon>Bacteria</taxon>
        <taxon>Bacillati</taxon>
        <taxon>Bacillota</taxon>
        <taxon>Bacilli</taxon>
        <taxon>Bacillales</taxon>
        <taxon>Sporolactobacillaceae</taxon>
        <taxon>Scopulibacillus</taxon>
    </lineage>
</organism>
<evidence type="ECO:0000256" key="2">
    <source>
        <dbReference type="ARBA" id="ARBA00023316"/>
    </source>
</evidence>
<comment type="caution">
    <text evidence="6">The sequence shown here is derived from an EMBL/GenBank/DDBJ whole genome shotgun (WGS) entry which is preliminary data.</text>
</comment>
<protein>
    <submittedName>
        <fullName evidence="6">N-acetylmuramoyl-L-alanine amidase</fullName>
        <ecNumber evidence="6">3.5.1.28</ecNumber>
    </submittedName>
</protein>
<dbReference type="SMART" id="SM00287">
    <property type="entry name" value="SH3b"/>
    <property type="match status" value="2"/>
</dbReference>
<dbReference type="PROSITE" id="PS51781">
    <property type="entry name" value="SH3B"/>
    <property type="match status" value="2"/>
</dbReference>
<dbReference type="InterPro" id="IPR002508">
    <property type="entry name" value="MurNAc-LAA_cat"/>
</dbReference>
<dbReference type="Gene3D" id="2.30.30.40">
    <property type="entry name" value="SH3 Domains"/>
    <property type="match status" value="2"/>
</dbReference>
<feature type="domain" description="SH3b" evidence="5">
    <location>
        <begin position="197"/>
        <end position="260"/>
    </location>
</feature>
<feature type="region of interest" description="Disordered" evidence="3">
    <location>
        <begin position="91"/>
        <end position="199"/>
    </location>
</feature>
<keyword evidence="4" id="KW-0732">Signal</keyword>
<keyword evidence="7" id="KW-1185">Reference proteome</keyword>
<dbReference type="GO" id="GO:0008745">
    <property type="term" value="F:N-acetylmuramoyl-L-alanine amidase activity"/>
    <property type="evidence" value="ECO:0007669"/>
    <property type="project" value="UniProtKB-EC"/>
</dbReference>
<proteinExistence type="predicted"/>
<dbReference type="Proteomes" id="UP001596505">
    <property type="component" value="Unassembled WGS sequence"/>
</dbReference>
<dbReference type="InterPro" id="IPR003646">
    <property type="entry name" value="SH3-like_bac-type"/>
</dbReference>
<evidence type="ECO:0000313" key="6">
    <source>
        <dbReference type="EMBL" id="MFC7394700.1"/>
    </source>
</evidence>
<evidence type="ECO:0000256" key="1">
    <source>
        <dbReference type="ARBA" id="ARBA00022801"/>
    </source>
</evidence>